<dbReference type="STRING" id="218851.A0A2G5EAW8"/>
<protein>
    <submittedName>
        <fullName evidence="1">Uncharacterized protein</fullName>
    </submittedName>
</protein>
<keyword evidence="2" id="KW-1185">Reference proteome</keyword>
<reference evidence="1 2" key="1">
    <citation type="submission" date="2017-09" db="EMBL/GenBank/DDBJ databases">
        <title>WGS assembly of Aquilegia coerulea Goldsmith.</title>
        <authorList>
            <person name="Hodges S."/>
            <person name="Kramer E."/>
            <person name="Nordborg M."/>
            <person name="Tomkins J."/>
            <person name="Borevitz J."/>
            <person name="Derieg N."/>
            <person name="Yan J."/>
            <person name="Mihaltcheva S."/>
            <person name="Hayes R.D."/>
            <person name="Rokhsar D."/>
        </authorList>
    </citation>
    <scope>NUCLEOTIDE SEQUENCE [LARGE SCALE GENOMIC DNA]</scope>
    <source>
        <strain evidence="2">cv. Goldsmith</strain>
    </source>
</reference>
<dbReference type="GO" id="GO:0003676">
    <property type="term" value="F:nucleic acid binding"/>
    <property type="evidence" value="ECO:0007669"/>
    <property type="project" value="InterPro"/>
</dbReference>
<sequence>MRNLQVIMMMRNIINRSNNSLPRFTPNHLFLSKHFFSTEGGGQQQQQPPLHDSAVDSILQSSDTGLVYAKLIGIGKHTLKTDIINALEGCNLSPQDIKVEYNRYFIPQSMVVRFHNQSEFDNALRIVRRKQLYKLDQVDHGMWGIPSYEGRSVLLQGLPRFAAPEDIERVLSGCDYNSSNLEIFLRQGNPDPMKWAVVQFPSKIEAMNAVLLKNKSFCQNEQVFMRVLH</sequence>
<evidence type="ECO:0000313" key="1">
    <source>
        <dbReference type="EMBL" id="PIA52899.1"/>
    </source>
</evidence>
<dbReference type="FunCoup" id="A0A2G5EAW8">
    <property type="interactions" value="1794"/>
</dbReference>
<accession>A0A2G5EAW8</accession>
<proteinExistence type="predicted"/>
<dbReference type="EMBL" id="KZ305027">
    <property type="protein sequence ID" value="PIA52899.1"/>
    <property type="molecule type" value="Genomic_DNA"/>
</dbReference>
<dbReference type="PANTHER" id="PTHR48167:SF2">
    <property type="entry name" value="EXPRESSED PROTEIN"/>
    <property type="match status" value="1"/>
</dbReference>
<organism evidence="1 2">
    <name type="scientific">Aquilegia coerulea</name>
    <name type="common">Rocky mountain columbine</name>
    <dbReference type="NCBI Taxonomy" id="218851"/>
    <lineage>
        <taxon>Eukaryota</taxon>
        <taxon>Viridiplantae</taxon>
        <taxon>Streptophyta</taxon>
        <taxon>Embryophyta</taxon>
        <taxon>Tracheophyta</taxon>
        <taxon>Spermatophyta</taxon>
        <taxon>Magnoliopsida</taxon>
        <taxon>Ranunculales</taxon>
        <taxon>Ranunculaceae</taxon>
        <taxon>Thalictroideae</taxon>
        <taxon>Aquilegia</taxon>
    </lineage>
</organism>
<dbReference type="InParanoid" id="A0A2G5EAW8"/>
<name>A0A2G5EAW8_AQUCA</name>
<evidence type="ECO:0000313" key="2">
    <source>
        <dbReference type="Proteomes" id="UP000230069"/>
    </source>
</evidence>
<dbReference type="Proteomes" id="UP000230069">
    <property type="component" value="Unassembled WGS sequence"/>
</dbReference>
<gene>
    <name evidence="1" type="ORF">AQUCO_01000637v1</name>
</gene>
<dbReference type="AlphaFoldDB" id="A0A2G5EAW8"/>
<dbReference type="SUPFAM" id="SSF54928">
    <property type="entry name" value="RNA-binding domain, RBD"/>
    <property type="match status" value="1"/>
</dbReference>
<dbReference type="PANTHER" id="PTHR48167">
    <property type="entry name" value="EXPRESSED PROTEIN"/>
    <property type="match status" value="1"/>
</dbReference>
<dbReference type="InterPro" id="IPR035979">
    <property type="entry name" value="RBD_domain_sf"/>
</dbReference>
<dbReference type="OrthoDB" id="2013327at2759"/>